<dbReference type="PANTHER" id="PTHR46704:SF9">
    <property type="entry name" value="BHLH DOMAIN-CONTAINING PROTEIN"/>
    <property type="match status" value="1"/>
</dbReference>
<gene>
    <name evidence="1" type="ORF">PLOB_00005702</name>
</gene>
<dbReference type="EMBL" id="CALNXK010000125">
    <property type="protein sequence ID" value="CAH3163216.1"/>
    <property type="molecule type" value="Genomic_DNA"/>
</dbReference>
<keyword evidence="2" id="KW-1185">Reference proteome</keyword>
<feature type="non-terminal residue" evidence="1">
    <location>
        <position position="1"/>
    </location>
</feature>
<name>A0ABN8QEU9_9CNID</name>
<reference evidence="1 2" key="1">
    <citation type="submission" date="2022-05" db="EMBL/GenBank/DDBJ databases">
        <authorList>
            <consortium name="Genoscope - CEA"/>
            <person name="William W."/>
        </authorList>
    </citation>
    <scope>NUCLEOTIDE SEQUENCE [LARGE SCALE GENOMIC DNA]</scope>
</reference>
<dbReference type="Proteomes" id="UP001159405">
    <property type="component" value="Unassembled WGS sequence"/>
</dbReference>
<dbReference type="PANTHER" id="PTHR46704">
    <property type="entry name" value="CXC DOMAIN-CONTAINING PROTEIN-RELATED"/>
    <property type="match status" value="1"/>
</dbReference>
<accession>A0ABN8QEU9</accession>
<evidence type="ECO:0000313" key="2">
    <source>
        <dbReference type="Proteomes" id="UP001159405"/>
    </source>
</evidence>
<comment type="caution">
    <text evidence="1">The sequence shown here is derived from an EMBL/GenBank/DDBJ whole genome shotgun (WGS) entry which is preliminary data.</text>
</comment>
<organism evidence="1 2">
    <name type="scientific">Porites lobata</name>
    <dbReference type="NCBI Taxonomy" id="104759"/>
    <lineage>
        <taxon>Eukaryota</taxon>
        <taxon>Metazoa</taxon>
        <taxon>Cnidaria</taxon>
        <taxon>Anthozoa</taxon>
        <taxon>Hexacorallia</taxon>
        <taxon>Scleractinia</taxon>
        <taxon>Fungiina</taxon>
        <taxon>Poritidae</taxon>
        <taxon>Porites</taxon>
    </lineage>
</organism>
<sequence length="921" mass="103757">GSSSKRSVDDAEESNAAVKRFCKKKCIIHCTDDSSDLVNPKDEESWKTLLRAAEIRNHQEILELSKSLSEGEVPFIYYHRKCRSIFTMKKLLDKLSQQSSNSQTQPEKVARRVSIRGSSNISTTYERICIFCEKPKYFKGTRNREPLVQCRDMRADSSIRKIATEKNDSKILALVSRELVAAEACYHRTCYRSYTRPEASSIVNPDMSSESPDDEYARLESDAYQMLFDFIRSDVIEKEKVVRLSEMTQLLVQYLMSLEAKECKPSTKKHIKRNIEAEFNELIKFENLLDNNRVFLIPASLTPVQIARNVLNILMAEKEDKGSTTKISNIQKAAADIRDAIRNEESKMSWPPRPSELNDSAIEVPEELSAFLYTLLTGNKDSPGGECCQRVQRLMKSFAQDLVFGVTRGRIKPPKQILLSYAVKTLTNNVELVSILNRYGQGISYSQLEEINTALCMQKMATTTSEIPLPANIQPHVSTTLAWDNIDRLEETLSGEGTSHRVNGIAVQARHFGPHPLTEQPPGITKSKQRSVGPLDAVALPIYNAGERQGPKPRAYVEVNDQEALENARRKTLLWVLVRLHAQMNQKVSGWTGYNILVRNEIEARQDNIGYLPTIDAPATSMSTVHEILVRSQKIREALELKSIVHVFDQALYAKATEIAWKHPDKFSDIVIRMGVFHTVCTLLSIIGKRFQDAGLRDVCIESGVIAEGSVATQKIEEDLLGAKAVGEKAYKEFRAQRLEANPPVKFHETLKKSKLETFSDLNKKVKFKSKTANEVILKADRALFGQMVIIAENRQLHMRDVLCHPLGPLPWALSTVDGSLRKTSKAALAKELQKNVPAAEEIPQPSACIIDGMVLVQRLKGDHKKFSDVADSLFGMVLHEGASSKRIDVIFDVYRDNSIKNTEREHRGAEYGDEDQITTH</sequence>
<evidence type="ECO:0000313" key="1">
    <source>
        <dbReference type="EMBL" id="CAH3163216.1"/>
    </source>
</evidence>
<proteinExistence type="predicted"/>
<protein>
    <submittedName>
        <fullName evidence="1">Uncharacterized protein</fullName>
    </submittedName>
</protein>